<dbReference type="EMBL" id="KI517416">
    <property type="protein sequence ID" value="ESQ47255.1"/>
    <property type="molecule type" value="Genomic_DNA"/>
</dbReference>
<protein>
    <recommendedName>
        <fullName evidence="3">Retrotransposon gag domain-containing protein</fullName>
    </recommendedName>
</protein>
<dbReference type="OMA" id="HDEQTDA"/>
<reference evidence="1 2" key="1">
    <citation type="journal article" date="2013" name="Front. Plant Sci.">
        <title>The Reference Genome of the Halophytic Plant Eutrema salsugineum.</title>
        <authorList>
            <person name="Yang R."/>
            <person name="Jarvis D.E."/>
            <person name="Chen H."/>
            <person name="Beilstein M.A."/>
            <person name="Grimwood J."/>
            <person name="Jenkins J."/>
            <person name="Shu S."/>
            <person name="Prochnik S."/>
            <person name="Xin M."/>
            <person name="Ma C."/>
            <person name="Schmutz J."/>
            <person name="Wing R.A."/>
            <person name="Mitchell-Olds T."/>
            <person name="Schumaker K.S."/>
            <person name="Wang X."/>
        </authorList>
    </citation>
    <scope>NUCLEOTIDE SEQUENCE [LARGE SCALE GENOMIC DNA]</scope>
</reference>
<organism evidence="1 2">
    <name type="scientific">Eutrema salsugineum</name>
    <name type="common">Saltwater cress</name>
    <name type="synonym">Sisymbrium salsugineum</name>
    <dbReference type="NCBI Taxonomy" id="72664"/>
    <lineage>
        <taxon>Eukaryota</taxon>
        <taxon>Viridiplantae</taxon>
        <taxon>Streptophyta</taxon>
        <taxon>Embryophyta</taxon>
        <taxon>Tracheophyta</taxon>
        <taxon>Spermatophyta</taxon>
        <taxon>Magnoliopsida</taxon>
        <taxon>eudicotyledons</taxon>
        <taxon>Gunneridae</taxon>
        <taxon>Pentapetalae</taxon>
        <taxon>rosids</taxon>
        <taxon>malvids</taxon>
        <taxon>Brassicales</taxon>
        <taxon>Brassicaceae</taxon>
        <taxon>Eutremeae</taxon>
        <taxon>Eutrema</taxon>
    </lineage>
</organism>
<sequence>MPPKKNLHQQLDEHNEAFRETLAEFSDNLWESLRTMEAALRTVLQPQNAAQRVPRREEPIFEDDKEEDVNVFANQFGQHAPPGDHRRWKAGFKLDLPEFSGGIQPEEFLDWINTTEVLLEFKEVPDLMCVPLVATRFHRRASAWWQQLKALRAREAKDRIMS</sequence>
<proteinExistence type="predicted"/>
<name>V4LA00_EUTSA</name>
<dbReference type="AlphaFoldDB" id="V4LA00"/>
<accession>V4LA00</accession>
<evidence type="ECO:0008006" key="3">
    <source>
        <dbReference type="Google" id="ProtNLM"/>
    </source>
</evidence>
<keyword evidence="2" id="KW-1185">Reference proteome</keyword>
<dbReference type="STRING" id="72664.V4LA00"/>
<dbReference type="KEGG" id="eus:EUTSA_v10028087mg"/>
<evidence type="ECO:0000313" key="1">
    <source>
        <dbReference type="EMBL" id="ESQ47255.1"/>
    </source>
</evidence>
<gene>
    <name evidence="1" type="ORF">EUTSA_v10028087mg</name>
</gene>
<dbReference type="Gramene" id="ESQ47255">
    <property type="protein sequence ID" value="ESQ47255"/>
    <property type="gene ID" value="EUTSA_v10028087mg"/>
</dbReference>
<dbReference type="Proteomes" id="UP000030689">
    <property type="component" value="Unassembled WGS sequence"/>
</dbReference>
<evidence type="ECO:0000313" key="2">
    <source>
        <dbReference type="Proteomes" id="UP000030689"/>
    </source>
</evidence>